<proteinExistence type="predicted"/>
<accession>A0A8S5QM15</accession>
<reference evidence="1" key="1">
    <citation type="journal article" date="2021" name="Proc. Natl. Acad. Sci. U.S.A.">
        <title>A Catalog of Tens of Thousands of Viruses from Human Metagenomes Reveals Hidden Associations with Chronic Diseases.</title>
        <authorList>
            <person name="Tisza M.J."/>
            <person name="Buck C.B."/>
        </authorList>
    </citation>
    <scope>NUCLEOTIDE SEQUENCE</scope>
    <source>
        <strain evidence="1">CtYsL76</strain>
    </source>
</reference>
<sequence>MKNGEYKIKSLYTTSCRMNTVFAIVQKQF</sequence>
<protein>
    <submittedName>
        <fullName evidence="1">Uncharacterized protein</fullName>
    </submittedName>
</protein>
<dbReference type="EMBL" id="BK015689">
    <property type="protein sequence ID" value="DAE20120.1"/>
    <property type="molecule type" value="Genomic_DNA"/>
</dbReference>
<evidence type="ECO:0000313" key="1">
    <source>
        <dbReference type="EMBL" id="DAE20120.1"/>
    </source>
</evidence>
<name>A0A8S5QM15_9CAUD</name>
<organism evidence="1">
    <name type="scientific">CrAss-like virus sp. ctYsL76</name>
    <dbReference type="NCBI Taxonomy" id="2826826"/>
    <lineage>
        <taxon>Viruses</taxon>
        <taxon>Duplodnaviria</taxon>
        <taxon>Heunggongvirae</taxon>
        <taxon>Uroviricota</taxon>
        <taxon>Caudoviricetes</taxon>
        <taxon>Crassvirales</taxon>
    </lineage>
</organism>